<gene>
    <name evidence="1" type="ORF">C7N83_13665</name>
</gene>
<accession>A0A2P7TX35</accession>
<dbReference type="Proteomes" id="UP000241868">
    <property type="component" value="Unassembled WGS sequence"/>
</dbReference>
<evidence type="ECO:0000313" key="1">
    <source>
        <dbReference type="EMBL" id="PSJ79205.1"/>
    </source>
</evidence>
<protein>
    <submittedName>
        <fullName evidence="1">Glutamate--tRNA ligase</fullName>
    </submittedName>
</protein>
<proteinExistence type="predicted"/>
<evidence type="ECO:0000313" key="2">
    <source>
        <dbReference type="Proteomes" id="UP000241868"/>
    </source>
</evidence>
<reference evidence="1 2" key="1">
    <citation type="submission" date="2018-03" db="EMBL/GenBank/DDBJ databases">
        <title>Neisseria weixii sp. nov., isolated from the intestinal contents of Tibetan Plateau pika (Ochotona curzoniae) in Yushu, Qinghai Province, China.</title>
        <authorList>
            <person name="Gui Z."/>
        </authorList>
    </citation>
    <scope>NUCLEOTIDE SEQUENCE [LARGE SCALE GENOMIC DNA]</scope>
    <source>
        <strain evidence="1 2">ATCC 51483</strain>
    </source>
</reference>
<dbReference type="GO" id="GO:0016874">
    <property type="term" value="F:ligase activity"/>
    <property type="evidence" value="ECO:0007669"/>
    <property type="project" value="UniProtKB-KW"/>
</dbReference>
<comment type="caution">
    <text evidence="1">The sequence shown here is derived from an EMBL/GenBank/DDBJ whole genome shotgun (WGS) entry which is preliminary data.</text>
</comment>
<keyword evidence="1" id="KW-0436">Ligase</keyword>
<feature type="non-terminal residue" evidence="1">
    <location>
        <position position="1"/>
    </location>
</feature>
<dbReference type="EMBL" id="PXYY01000162">
    <property type="protein sequence ID" value="PSJ79205.1"/>
    <property type="molecule type" value="Genomic_DNA"/>
</dbReference>
<organism evidence="1 2">
    <name type="scientific">Neisseria iguanae</name>
    <dbReference type="NCBI Taxonomy" id="90242"/>
    <lineage>
        <taxon>Bacteria</taxon>
        <taxon>Pseudomonadati</taxon>
        <taxon>Pseudomonadota</taxon>
        <taxon>Betaproteobacteria</taxon>
        <taxon>Neisseriales</taxon>
        <taxon>Neisseriaceae</taxon>
        <taxon>Neisseria</taxon>
    </lineage>
</organism>
<sequence length="47" mass="5253">RRWRPEAGKTLPQIPEGIGPVVRFKTPLEGATAWYMVSDGILCGRNK</sequence>
<keyword evidence="2" id="KW-1185">Reference proteome</keyword>
<dbReference type="AlphaFoldDB" id="A0A2P7TX35"/>
<name>A0A2P7TX35_9NEIS</name>